<name>C5KLD1_PERM5</name>
<protein>
    <submittedName>
        <fullName evidence="1">Uncharacterized protein</fullName>
    </submittedName>
</protein>
<dbReference type="GeneID" id="9061558"/>
<sequence length="76" mass="8901">MLMLENAEEDRRRADMVLERYLTLIEQQYEGIISNLPKSVLNMKVSEVDPKALKPIARIYRPRTEAPESTENREPN</sequence>
<organism evidence="2">
    <name type="scientific">Perkinsus marinus (strain ATCC 50983 / TXsc)</name>
    <dbReference type="NCBI Taxonomy" id="423536"/>
    <lineage>
        <taxon>Eukaryota</taxon>
        <taxon>Sar</taxon>
        <taxon>Alveolata</taxon>
        <taxon>Perkinsozoa</taxon>
        <taxon>Perkinsea</taxon>
        <taxon>Perkinsida</taxon>
        <taxon>Perkinsidae</taxon>
        <taxon>Perkinsus</taxon>
    </lineage>
</organism>
<accession>C5KLD1</accession>
<dbReference type="Proteomes" id="UP000007800">
    <property type="component" value="Unassembled WGS sequence"/>
</dbReference>
<evidence type="ECO:0000313" key="2">
    <source>
        <dbReference type="Proteomes" id="UP000007800"/>
    </source>
</evidence>
<gene>
    <name evidence="1" type="ORF">Pmar_PMAR015349</name>
</gene>
<proteinExistence type="predicted"/>
<dbReference type="RefSeq" id="XP_002783008.1">
    <property type="nucleotide sequence ID" value="XM_002782962.1"/>
</dbReference>
<feature type="non-terminal residue" evidence="1">
    <location>
        <position position="76"/>
    </location>
</feature>
<dbReference type="AlphaFoldDB" id="C5KLD1"/>
<dbReference type="OrthoDB" id="6500128at2759"/>
<dbReference type="EMBL" id="GG673921">
    <property type="protein sequence ID" value="EER14804.1"/>
    <property type="molecule type" value="Genomic_DNA"/>
</dbReference>
<evidence type="ECO:0000313" key="1">
    <source>
        <dbReference type="EMBL" id="EER14804.1"/>
    </source>
</evidence>
<dbReference type="InParanoid" id="C5KLD1"/>
<keyword evidence="2" id="KW-1185">Reference proteome</keyword>
<reference evidence="1 2" key="1">
    <citation type="submission" date="2008-07" db="EMBL/GenBank/DDBJ databases">
        <authorList>
            <person name="El-Sayed N."/>
            <person name="Caler E."/>
            <person name="Inman J."/>
            <person name="Amedeo P."/>
            <person name="Hass B."/>
            <person name="Wortman J."/>
        </authorList>
    </citation>
    <scope>NUCLEOTIDE SEQUENCE [LARGE SCALE GENOMIC DNA]</scope>
    <source>
        <strain evidence="2">ATCC 50983 / TXsc</strain>
    </source>
</reference>